<reference evidence="3 4" key="1">
    <citation type="submission" date="2019-06" db="EMBL/GenBank/DDBJ databases">
        <title>A novel bacterium of genus Marinomonas, isolated from coastal sand.</title>
        <authorList>
            <person name="Huang H."/>
            <person name="Mo K."/>
            <person name="Hu Y."/>
        </authorList>
    </citation>
    <scope>NUCLEOTIDE SEQUENCE [LARGE SCALE GENOMIC DNA]</scope>
    <source>
        <strain evidence="3 4">HB171799</strain>
    </source>
</reference>
<sequence>MPDTSLFVQMKQRVHQLILAATLTALLLLGALVVYLSMQANEASYVNARSAFESSRWNALQLQVQTYRFANYLQRLSKDDLPLQGDSLFQYDLLMSRIDLLRTGQIGDLVKTFGGGRVTRLINIINGEFELIGASLARLEQGDLAVVSNILARLEVTDTRINELVVLVNEGANDHVTEQRNQLNHQLELLQNLCVLLTLTLAALLILLRQQTKQLQTLRSQGKQLEAQLEAQAKQHTNELICLVKQLHPSVAELVGGLSPQSELSAADTRRIRFKAQQLDRNLNAIQALITPFEPQHLKENLTATVEVFDTLFEQLIPQLRFQHNRLILRLDPSLPAQLTTDFVLLQQTISPLLESVMLHDSNQCFALTIQTSDLPVPTNGLFQAPIMVQCHLQTSVKDFFSEAAKAMLIEPLHNSENDGLMTYVCELGVSLTLMKLRLEQLGGGLRLSIKPDQTLDFLLDLPFEKVHLAPTLAVKTAPLSGHIHLVKSEQFDGHSYQNTILVHILSNMGLIVSQSTSLVNQEDATKADLILLANHNPIAAMLTLPELHKDQDEYDIPTEALIPLPAIITFATLRTFLQRFLGEHHGSA</sequence>
<protein>
    <submittedName>
        <fullName evidence="3">Uncharacterized protein</fullName>
    </submittedName>
</protein>
<gene>
    <name evidence="3" type="ORF">FJM67_06540</name>
</gene>
<dbReference type="RefSeq" id="WP_140587989.1">
    <property type="nucleotide sequence ID" value="NZ_VFRR01000009.1"/>
</dbReference>
<keyword evidence="2" id="KW-1133">Transmembrane helix</keyword>
<name>A0A501WW08_9GAMM</name>
<accession>A0A501WW08</accession>
<dbReference type="EMBL" id="VFRR01000009">
    <property type="protein sequence ID" value="TPE53459.1"/>
    <property type="molecule type" value="Genomic_DNA"/>
</dbReference>
<evidence type="ECO:0000256" key="2">
    <source>
        <dbReference type="SAM" id="Phobius"/>
    </source>
</evidence>
<feature type="coiled-coil region" evidence="1">
    <location>
        <begin position="173"/>
        <end position="246"/>
    </location>
</feature>
<keyword evidence="2" id="KW-0812">Transmembrane</keyword>
<proteinExistence type="predicted"/>
<evidence type="ECO:0000313" key="4">
    <source>
        <dbReference type="Proteomes" id="UP000315901"/>
    </source>
</evidence>
<dbReference type="Proteomes" id="UP000315901">
    <property type="component" value="Unassembled WGS sequence"/>
</dbReference>
<feature type="transmembrane region" description="Helical" evidence="2">
    <location>
        <begin position="189"/>
        <end position="208"/>
    </location>
</feature>
<keyword evidence="2" id="KW-0472">Membrane</keyword>
<organism evidence="3 4">
    <name type="scientific">Maribrevibacterium harenarium</name>
    <dbReference type="NCBI Taxonomy" id="2589817"/>
    <lineage>
        <taxon>Bacteria</taxon>
        <taxon>Pseudomonadati</taxon>
        <taxon>Pseudomonadota</taxon>
        <taxon>Gammaproteobacteria</taxon>
        <taxon>Oceanospirillales</taxon>
        <taxon>Oceanospirillaceae</taxon>
        <taxon>Maribrevibacterium</taxon>
    </lineage>
</organism>
<dbReference type="OrthoDB" id="6093660at2"/>
<keyword evidence="4" id="KW-1185">Reference proteome</keyword>
<keyword evidence="1" id="KW-0175">Coiled coil</keyword>
<comment type="caution">
    <text evidence="3">The sequence shown here is derived from an EMBL/GenBank/DDBJ whole genome shotgun (WGS) entry which is preliminary data.</text>
</comment>
<evidence type="ECO:0000256" key="1">
    <source>
        <dbReference type="SAM" id="Coils"/>
    </source>
</evidence>
<dbReference type="AlphaFoldDB" id="A0A501WW08"/>
<evidence type="ECO:0000313" key="3">
    <source>
        <dbReference type="EMBL" id="TPE53459.1"/>
    </source>
</evidence>